<proteinExistence type="predicted"/>
<dbReference type="AlphaFoldDB" id="A0A455T7L5"/>
<name>A0A455T7L5_9CHLR</name>
<sequence>MKIWLRRRMAEWIFMTFDPCVYLGTVLCSLACDVSSIDLACLPSGKIQASVARGVLPAKYSS</sequence>
<accession>A0A455T7L5</accession>
<evidence type="ECO:0000313" key="1">
    <source>
        <dbReference type="EMBL" id="BBH95439.1"/>
    </source>
</evidence>
<reference evidence="1" key="1">
    <citation type="submission" date="2018-12" db="EMBL/GenBank/DDBJ databases">
        <title>Novel natural products biosynthetic potential of the class Ktedonobacteria.</title>
        <authorList>
            <person name="Zheng Y."/>
            <person name="Saitou A."/>
            <person name="Wang C.M."/>
            <person name="Toyoda A."/>
            <person name="Minakuchi Y."/>
            <person name="Sekiguchi Y."/>
            <person name="Ueda K."/>
            <person name="Takano H."/>
            <person name="Sakai Y."/>
            <person name="Yokota A."/>
            <person name="Yabe S."/>
        </authorList>
    </citation>
    <scope>NUCLEOTIDE SEQUENCE</scope>
    <source>
        <strain evidence="1">A3-2</strain>
    </source>
</reference>
<gene>
    <name evidence="1" type="ORF">KTA_36380</name>
</gene>
<dbReference type="EMBL" id="AP019377">
    <property type="protein sequence ID" value="BBH95439.1"/>
    <property type="molecule type" value="Genomic_DNA"/>
</dbReference>
<protein>
    <submittedName>
        <fullName evidence="1">Uncharacterized protein</fullName>
    </submittedName>
</protein>
<organism evidence="1">
    <name type="scientific">Thermogemmatispora argillosa</name>
    <dbReference type="NCBI Taxonomy" id="2045280"/>
    <lineage>
        <taxon>Bacteria</taxon>
        <taxon>Bacillati</taxon>
        <taxon>Chloroflexota</taxon>
        <taxon>Ktedonobacteria</taxon>
        <taxon>Thermogemmatisporales</taxon>
        <taxon>Thermogemmatisporaceae</taxon>
        <taxon>Thermogemmatispora</taxon>
    </lineage>
</organism>